<dbReference type="Gene3D" id="2.30.30.140">
    <property type="match status" value="1"/>
</dbReference>
<reference evidence="3" key="1">
    <citation type="journal article" date="2002" name="Science">
        <title>The draft genome of Ciona intestinalis: insights into chordate and vertebrate origins.</title>
        <authorList>
            <person name="Dehal P."/>
            <person name="Satou Y."/>
            <person name="Campbell R.K."/>
            <person name="Chapman J."/>
            <person name="Degnan B."/>
            <person name="De Tomaso A."/>
            <person name="Davidson B."/>
            <person name="Di Gregorio A."/>
            <person name="Gelpke M."/>
            <person name="Goodstein D.M."/>
            <person name="Harafuji N."/>
            <person name="Hastings K.E."/>
            <person name="Ho I."/>
            <person name="Hotta K."/>
            <person name="Huang W."/>
            <person name="Kawashima T."/>
            <person name="Lemaire P."/>
            <person name="Martinez D."/>
            <person name="Meinertzhagen I.A."/>
            <person name="Necula S."/>
            <person name="Nonaka M."/>
            <person name="Putnam N."/>
            <person name="Rash S."/>
            <person name="Saiga H."/>
            <person name="Satake M."/>
            <person name="Terry A."/>
            <person name="Yamada L."/>
            <person name="Wang H.G."/>
            <person name="Awazu S."/>
            <person name="Azumi K."/>
            <person name="Boore J."/>
            <person name="Branno M."/>
            <person name="Chin-Bow S."/>
            <person name="DeSantis R."/>
            <person name="Doyle S."/>
            <person name="Francino P."/>
            <person name="Keys D.N."/>
            <person name="Haga S."/>
            <person name="Hayashi H."/>
            <person name="Hino K."/>
            <person name="Imai K.S."/>
            <person name="Inaba K."/>
            <person name="Kano S."/>
            <person name="Kobayashi K."/>
            <person name="Kobayashi M."/>
            <person name="Lee B.I."/>
            <person name="Makabe K.W."/>
            <person name="Manohar C."/>
            <person name="Matassi G."/>
            <person name="Medina M."/>
            <person name="Mochizuki Y."/>
            <person name="Mount S."/>
            <person name="Morishita T."/>
            <person name="Miura S."/>
            <person name="Nakayama A."/>
            <person name="Nishizaka S."/>
            <person name="Nomoto H."/>
            <person name="Ohta F."/>
            <person name="Oishi K."/>
            <person name="Rigoutsos I."/>
            <person name="Sano M."/>
            <person name="Sasaki A."/>
            <person name="Sasakura Y."/>
            <person name="Shoguchi E."/>
            <person name="Shin-i T."/>
            <person name="Spagnuolo A."/>
            <person name="Stainier D."/>
            <person name="Suzuki M.M."/>
            <person name="Tassy O."/>
            <person name="Takatori N."/>
            <person name="Tokuoka M."/>
            <person name="Yagi K."/>
            <person name="Yoshizaki F."/>
            <person name="Wada S."/>
            <person name="Zhang C."/>
            <person name="Hyatt P.D."/>
            <person name="Larimer F."/>
            <person name="Detter C."/>
            <person name="Doggett N."/>
            <person name="Glavina T."/>
            <person name="Hawkins T."/>
            <person name="Richardson P."/>
            <person name="Lucas S."/>
            <person name="Kohara Y."/>
            <person name="Levine M."/>
            <person name="Satoh N."/>
            <person name="Rokhsar D.S."/>
        </authorList>
    </citation>
    <scope>NUCLEOTIDE SEQUENCE [LARGE SCALE GENOMIC DNA]</scope>
</reference>
<sequence length="223" mass="24790">MSTPTHHASPNYHSPTYNISQLCLPEGATIDVVVSAIADVDCIFVQQPNHPSFHSFPNLERAMAVCYQEGTSPGLPNPAQVGLICVAQQMGTWYRAQIVHCFEDIEELSIRLMDYGGYTTVPAAAAKQIRADFLSLPFQALECYLDNISSPTDDNSFCSDSVNRLQELLAHGRFQVRVTGYRSNGIPRIHLFRLHNHKVTLINQEMATKGLATWVEPAPFQSN</sequence>
<dbReference type="OMA" id="ARWIAYP"/>
<dbReference type="PANTHER" id="PTHR22948">
    <property type="entry name" value="TUDOR DOMAIN CONTAINING PROTEIN"/>
    <property type="match status" value="1"/>
</dbReference>
<dbReference type="InterPro" id="IPR002999">
    <property type="entry name" value="Tudor"/>
</dbReference>
<dbReference type="Pfam" id="PF00567">
    <property type="entry name" value="TUDOR"/>
    <property type="match status" value="1"/>
</dbReference>
<reference evidence="2" key="4">
    <citation type="submission" date="2025-09" db="UniProtKB">
        <authorList>
            <consortium name="Ensembl"/>
        </authorList>
    </citation>
    <scope>IDENTIFICATION</scope>
</reference>
<organism evidence="2 3">
    <name type="scientific">Ciona intestinalis</name>
    <name type="common">Transparent sea squirt</name>
    <name type="synonym">Ascidia intestinalis</name>
    <dbReference type="NCBI Taxonomy" id="7719"/>
    <lineage>
        <taxon>Eukaryota</taxon>
        <taxon>Metazoa</taxon>
        <taxon>Chordata</taxon>
        <taxon>Tunicata</taxon>
        <taxon>Ascidiacea</taxon>
        <taxon>Phlebobranchia</taxon>
        <taxon>Cionidae</taxon>
        <taxon>Ciona</taxon>
    </lineage>
</organism>
<dbReference type="EMBL" id="EAAA01001913">
    <property type="status" value="NOT_ANNOTATED_CDS"/>
    <property type="molecule type" value="Genomic_DNA"/>
</dbReference>
<dbReference type="InterPro" id="IPR047367">
    <property type="entry name" value="Tudor_AKAP1"/>
</dbReference>
<dbReference type="InParanoid" id="F6V0V9"/>
<dbReference type="SMART" id="SM00333">
    <property type="entry name" value="TUDOR"/>
    <property type="match status" value="1"/>
</dbReference>
<evidence type="ECO:0000313" key="3">
    <source>
        <dbReference type="Proteomes" id="UP000008144"/>
    </source>
</evidence>
<name>F6V0V9_CIOIN</name>
<evidence type="ECO:0000259" key="1">
    <source>
        <dbReference type="PROSITE" id="PS50304"/>
    </source>
</evidence>
<dbReference type="InterPro" id="IPR050621">
    <property type="entry name" value="Tudor_domain_containing"/>
</dbReference>
<dbReference type="GeneTree" id="ENSGT00390000001360"/>
<dbReference type="AlphaFoldDB" id="F6V0V9"/>
<accession>F6V0V9</accession>
<dbReference type="SUPFAM" id="SSF63748">
    <property type="entry name" value="Tudor/PWWP/MBT"/>
    <property type="match status" value="1"/>
</dbReference>
<proteinExistence type="predicted"/>
<dbReference type="HOGENOM" id="CLU_071459_1_0_1"/>
<reference evidence="2" key="2">
    <citation type="journal article" date="2008" name="Genome Biol.">
        <title>Improved genome assembly and evidence-based global gene model set for the chordate Ciona intestinalis: new insight into intron and operon populations.</title>
        <authorList>
            <person name="Satou Y."/>
            <person name="Mineta K."/>
            <person name="Ogasawara M."/>
            <person name="Sasakura Y."/>
            <person name="Shoguchi E."/>
            <person name="Ueno K."/>
            <person name="Yamada L."/>
            <person name="Matsumoto J."/>
            <person name="Wasserscheid J."/>
            <person name="Dewar K."/>
            <person name="Wiley G.B."/>
            <person name="Macmil S.L."/>
            <person name="Roe B.A."/>
            <person name="Zeller R.W."/>
            <person name="Hastings K.E."/>
            <person name="Lemaire P."/>
            <person name="Lindquist E."/>
            <person name="Endo T."/>
            <person name="Hotta K."/>
            <person name="Inaba K."/>
        </authorList>
    </citation>
    <scope>NUCLEOTIDE SEQUENCE [LARGE SCALE GENOMIC DNA]</scope>
    <source>
        <strain evidence="2">wild type</strain>
    </source>
</reference>
<dbReference type="PROSITE" id="PS50304">
    <property type="entry name" value="TUDOR"/>
    <property type="match status" value="1"/>
</dbReference>
<reference evidence="2" key="3">
    <citation type="submission" date="2025-08" db="UniProtKB">
        <authorList>
            <consortium name="Ensembl"/>
        </authorList>
    </citation>
    <scope>IDENTIFICATION</scope>
</reference>
<dbReference type="InterPro" id="IPR035437">
    <property type="entry name" value="SNase_OB-fold_sf"/>
</dbReference>
<dbReference type="PANTHER" id="PTHR22948:SF65">
    <property type="entry name" value="A-KINASE ANCHORING PROTEIN 1"/>
    <property type="match status" value="1"/>
</dbReference>
<dbReference type="Gene3D" id="2.40.50.90">
    <property type="match status" value="1"/>
</dbReference>
<dbReference type="STRING" id="7719.ENSCINP00000024931"/>
<protein>
    <recommendedName>
        <fullName evidence="1">Tudor domain-containing protein</fullName>
    </recommendedName>
</protein>
<evidence type="ECO:0000313" key="2">
    <source>
        <dbReference type="Ensembl" id="ENSCINP00000024931.2"/>
    </source>
</evidence>
<keyword evidence="3" id="KW-1185">Reference proteome</keyword>
<dbReference type="CDD" id="cd20407">
    <property type="entry name" value="Tudor_AKAP1"/>
    <property type="match status" value="1"/>
</dbReference>
<dbReference type="Proteomes" id="UP000008144">
    <property type="component" value="Chromosome 4"/>
</dbReference>
<dbReference type="Ensembl" id="ENSCINT00000025177.2">
    <property type="protein sequence ID" value="ENSCINP00000024931.2"/>
    <property type="gene ID" value="ENSCING00000013623.2"/>
</dbReference>
<feature type="domain" description="Tudor" evidence="1">
    <location>
        <begin position="78"/>
        <end position="136"/>
    </location>
</feature>